<dbReference type="SUPFAM" id="SSF50156">
    <property type="entry name" value="PDZ domain-like"/>
    <property type="match status" value="1"/>
</dbReference>
<accession>A0A9Q0MWC6</accession>
<dbReference type="GO" id="GO:0031941">
    <property type="term" value="C:filamentous actin"/>
    <property type="evidence" value="ECO:0007669"/>
    <property type="project" value="TreeGrafter"/>
</dbReference>
<dbReference type="GO" id="GO:0061061">
    <property type="term" value="P:muscle structure development"/>
    <property type="evidence" value="ECO:0007669"/>
    <property type="project" value="TreeGrafter"/>
</dbReference>
<dbReference type="SMART" id="SM00228">
    <property type="entry name" value="PDZ"/>
    <property type="match status" value="1"/>
</dbReference>
<evidence type="ECO:0000256" key="1">
    <source>
        <dbReference type="ARBA" id="ARBA00004496"/>
    </source>
</evidence>
<comment type="caution">
    <text evidence="5">The sequence shown here is derived from an EMBL/GenBank/DDBJ whole genome shotgun (WGS) entry which is preliminary data.</text>
</comment>
<dbReference type="OrthoDB" id="44841at2759"/>
<dbReference type="PANTHER" id="PTHR24214:SF38">
    <property type="entry name" value="PDZ AND LIM DOMAIN PROTEIN ZASP-RELATED"/>
    <property type="match status" value="1"/>
</dbReference>
<dbReference type="GO" id="GO:0030036">
    <property type="term" value="P:actin cytoskeleton organization"/>
    <property type="evidence" value="ECO:0007669"/>
    <property type="project" value="TreeGrafter"/>
</dbReference>
<evidence type="ECO:0000313" key="5">
    <source>
        <dbReference type="EMBL" id="KAJ6637827.1"/>
    </source>
</evidence>
<dbReference type="GO" id="GO:0030018">
    <property type="term" value="C:Z disc"/>
    <property type="evidence" value="ECO:0007669"/>
    <property type="project" value="TreeGrafter"/>
</dbReference>
<keyword evidence="3" id="KW-0479">Metal-binding</keyword>
<protein>
    <recommendedName>
        <fullName evidence="4">PDZ domain-containing protein</fullName>
    </recommendedName>
</protein>
<dbReference type="GO" id="GO:0005912">
    <property type="term" value="C:adherens junction"/>
    <property type="evidence" value="ECO:0007669"/>
    <property type="project" value="TreeGrafter"/>
</dbReference>
<dbReference type="EMBL" id="WJQU01000003">
    <property type="protein sequence ID" value="KAJ6637827.1"/>
    <property type="molecule type" value="Genomic_DNA"/>
</dbReference>
<dbReference type="GO" id="GO:0001725">
    <property type="term" value="C:stress fiber"/>
    <property type="evidence" value="ECO:0007669"/>
    <property type="project" value="TreeGrafter"/>
</dbReference>
<dbReference type="Pfam" id="PF17820">
    <property type="entry name" value="PDZ_6"/>
    <property type="match status" value="1"/>
</dbReference>
<name>A0A9Q0MWC6_9DIPT</name>
<evidence type="ECO:0000256" key="2">
    <source>
        <dbReference type="ARBA" id="ARBA00022490"/>
    </source>
</evidence>
<dbReference type="PANTHER" id="PTHR24214">
    <property type="entry name" value="PDZ AND LIM DOMAIN PROTEIN ZASP"/>
    <property type="match status" value="1"/>
</dbReference>
<dbReference type="InterPro" id="IPR050604">
    <property type="entry name" value="PDZ-LIM_domain"/>
</dbReference>
<keyword evidence="3" id="KW-0440">LIM domain</keyword>
<dbReference type="Gene3D" id="2.30.42.10">
    <property type="match status" value="1"/>
</dbReference>
<gene>
    <name evidence="5" type="ORF">Bhyg_10558</name>
</gene>
<dbReference type="AlphaFoldDB" id="A0A9Q0MWC6"/>
<evidence type="ECO:0000313" key="6">
    <source>
        <dbReference type="Proteomes" id="UP001151699"/>
    </source>
</evidence>
<dbReference type="PROSITE" id="PS50106">
    <property type="entry name" value="PDZ"/>
    <property type="match status" value="1"/>
</dbReference>
<organism evidence="5 6">
    <name type="scientific">Pseudolycoriella hygida</name>
    <dbReference type="NCBI Taxonomy" id="35572"/>
    <lineage>
        <taxon>Eukaryota</taxon>
        <taxon>Metazoa</taxon>
        <taxon>Ecdysozoa</taxon>
        <taxon>Arthropoda</taxon>
        <taxon>Hexapoda</taxon>
        <taxon>Insecta</taxon>
        <taxon>Pterygota</taxon>
        <taxon>Neoptera</taxon>
        <taxon>Endopterygota</taxon>
        <taxon>Diptera</taxon>
        <taxon>Nematocera</taxon>
        <taxon>Sciaroidea</taxon>
        <taxon>Sciaridae</taxon>
        <taxon>Pseudolycoriella</taxon>
    </lineage>
</organism>
<sequence>MPEALDANTRKQVSVVGENNCPENNDNSNYVEDEIWGFRITGGFDFGIPITVFHSRSMSTNSNRLPFYKPPQQNTNQYKFENADLDRVPVVQRFKNRNTPQVTQGSRADQAGIKLGDTIVKINDTETKDMSLAEAHQRIQDAGNDIKLTVKSFEDDEAKESEEHEIAMAKKKENDRENWIPQPERKVWHPIVWQQPPPPIPPELHGKDAPHRRIISNIYRFFRETENNPEKRQKHIEDMLLALPSASKQF</sequence>
<feature type="domain" description="PDZ" evidence="4">
    <location>
        <begin position="101"/>
        <end position="154"/>
    </location>
</feature>
<dbReference type="Proteomes" id="UP001151699">
    <property type="component" value="Chromosome X"/>
</dbReference>
<comment type="subcellular location">
    <subcellularLocation>
        <location evidence="1">Cytoplasm</location>
    </subcellularLocation>
</comment>
<keyword evidence="6" id="KW-1185">Reference proteome</keyword>
<evidence type="ECO:0000256" key="3">
    <source>
        <dbReference type="ARBA" id="ARBA00023038"/>
    </source>
</evidence>
<keyword evidence="2" id="KW-0963">Cytoplasm</keyword>
<dbReference type="InterPro" id="IPR036034">
    <property type="entry name" value="PDZ_sf"/>
</dbReference>
<dbReference type="GO" id="GO:0003779">
    <property type="term" value="F:actin binding"/>
    <property type="evidence" value="ECO:0007669"/>
    <property type="project" value="TreeGrafter"/>
</dbReference>
<dbReference type="InterPro" id="IPR041489">
    <property type="entry name" value="PDZ_6"/>
</dbReference>
<evidence type="ECO:0000259" key="4">
    <source>
        <dbReference type="PROSITE" id="PS50106"/>
    </source>
</evidence>
<keyword evidence="3" id="KW-0862">Zinc</keyword>
<reference evidence="5" key="1">
    <citation type="submission" date="2022-07" db="EMBL/GenBank/DDBJ databases">
        <authorList>
            <person name="Trinca V."/>
            <person name="Uliana J.V.C."/>
            <person name="Torres T.T."/>
            <person name="Ward R.J."/>
            <person name="Monesi N."/>
        </authorList>
    </citation>
    <scope>NUCLEOTIDE SEQUENCE</scope>
    <source>
        <strain evidence="5">HSMRA1968</strain>
        <tissue evidence="5">Whole embryos</tissue>
    </source>
</reference>
<dbReference type="GO" id="GO:0051371">
    <property type="term" value="F:muscle alpha-actinin binding"/>
    <property type="evidence" value="ECO:0007669"/>
    <property type="project" value="TreeGrafter"/>
</dbReference>
<proteinExistence type="predicted"/>
<dbReference type="InterPro" id="IPR001478">
    <property type="entry name" value="PDZ"/>
</dbReference>